<evidence type="ECO:0000259" key="1">
    <source>
        <dbReference type="Pfam" id="PF06974"/>
    </source>
</evidence>
<evidence type="ECO:0000313" key="3">
    <source>
        <dbReference type="EnsemblPlants" id="KEH15143"/>
    </source>
</evidence>
<dbReference type="Proteomes" id="UP000002051">
    <property type="component" value="Unassembled WGS sequence"/>
</dbReference>
<dbReference type="STRING" id="3880.A0A072TDM4"/>
<protein>
    <submittedName>
        <fullName evidence="2">O-acyltransferase WSD1-like protein, putative</fullName>
    </submittedName>
</protein>
<dbReference type="EnsemblPlants" id="KEH15143">
    <property type="protein sequence ID" value="KEH15143"/>
    <property type="gene ID" value="MTR_2055s0010"/>
</dbReference>
<name>A0A072TDM4_MEDTR</name>
<evidence type="ECO:0000313" key="4">
    <source>
        <dbReference type="Proteomes" id="UP000002051"/>
    </source>
</evidence>
<keyword evidence="4" id="KW-1185">Reference proteome</keyword>
<feature type="non-terminal residue" evidence="2">
    <location>
        <position position="1"/>
    </location>
</feature>
<proteinExistence type="predicted"/>
<dbReference type="PANTHER" id="PTHR31650">
    <property type="entry name" value="O-ACYLTRANSFERASE (WSD1-LIKE) FAMILY PROTEIN"/>
    <property type="match status" value="1"/>
</dbReference>
<feature type="domain" description="O-acyltransferase WSD1 C-terminal" evidence="1">
    <location>
        <begin position="2"/>
        <end position="84"/>
    </location>
</feature>
<dbReference type="AlphaFoldDB" id="A0A072TDM4"/>
<reference evidence="2 4" key="1">
    <citation type="journal article" date="2011" name="Nature">
        <title>The Medicago genome provides insight into the evolution of rhizobial symbioses.</title>
        <authorList>
            <person name="Young N.D."/>
            <person name="Debelle F."/>
            <person name="Oldroyd G.E."/>
            <person name="Geurts R."/>
            <person name="Cannon S.B."/>
            <person name="Udvardi M.K."/>
            <person name="Benedito V.A."/>
            <person name="Mayer K.F."/>
            <person name="Gouzy J."/>
            <person name="Schoof H."/>
            <person name="Van de Peer Y."/>
            <person name="Proost S."/>
            <person name="Cook D.R."/>
            <person name="Meyers B.C."/>
            <person name="Spannagl M."/>
            <person name="Cheung F."/>
            <person name="De Mita S."/>
            <person name="Krishnakumar V."/>
            <person name="Gundlach H."/>
            <person name="Zhou S."/>
            <person name="Mudge J."/>
            <person name="Bharti A.K."/>
            <person name="Murray J.D."/>
            <person name="Naoumkina M.A."/>
            <person name="Rosen B."/>
            <person name="Silverstein K.A."/>
            <person name="Tang H."/>
            <person name="Rombauts S."/>
            <person name="Zhao P.X."/>
            <person name="Zhou P."/>
            <person name="Barbe V."/>
            <person name="Bardou P."/>
            <person name="Bechner M."/>
            <person name="Bellec A."/>
            <person name="Berger A."/>
            <person name="Berges H."/>
            <person name="Bidwell S."/>
            <person name="Bisseling T."/>
            <person name="Choisne N."/>
            <person name="Couloux A."/>
            <person name="Denny R."/>
            <person name="Deshpande S."/>
            <person name="Dai X."/>
            <person name="Doyle J.J."/>
            <person name="Dudez A.M."/>
            <person name="Farmer A.D."/>
            <person name="Fouteau S."/>
            <person name="Franken C."/>
            <person name="Gibelin C."/>
            <person name="Gish J."/>
            <person name="Goldstein S."/>
            <person name="Gonzalez A.J."/>
            <person name="Green P.J."/>
            <person name="Hallab A."/>
            <person name="Hartog M."/>
            <person name="Hua A."/>
            <person name="Humphray S.J."/>
            <person name="Jeong D.H."/>
            <person name="Jing Y."/>
            <person name="Jocker A."/>
            <person name="Kenton S.M."/>
            <person name="Kim D.J."/>
            <person name="Klee K."/>
            <person name="Lai H."/>
            <person name="Lang C."/>
            <person name="Lin S."/>
            <person name="Macmil S.L."/>
            <person name="Magdelenat G."/>
            <person name="Matthews L."/>
            <person name="McCorrison J."/>
            <person name="Monaghan E.L."/>
            <person name="Mun J.H."/>
            <person name="Najar F.Z."/>
            <person name="Nicholson C."/>
            <person name="Noirot C."/>
            <person name="O'Bleness M."/>
            <person name="Paule C.R."/>
            <person name="Poulain J."/>
            <person name="Prion F."/>
            <person name="Qin B."/>
            <person name="Qu C."/>
            <person name="Retzel E.F."/>
            <person name="Riddle C."/>
            <person name="Sallet E."/>
            <person name="Samain S."/>
            <person name="Samson N."/>
            <person name="Sanders I."/>
            <person name="Saurat O."/>
            <person name="Scarpelli C."/>
            <person name="Schiex T."/>
            <person name="Segurens B."/>
            <person name="Severin A.J."/>
            <person name="Sherrier D.J."/>
            <person name="Shi R."/>
            <person name="Sims S."/>
            <person name="Singer S.R."/>
            <person name="Sinharoy S."/>
            <person name="Sterck L."/>
            <person name="Viollet A."/>
            <person name="Wang B.B."/>
            <person name="Wang K."/>
            <person name="Wang M."/>
            <person name="Wang X."/>
            <person name="Warfsmann J."/>
            <person name="Weissenbach J."/>
            <person name="White D.D."/>
            <person name="White J.D."/>
            <person name="Wiley G.B."/>
            <person name="Wincker P."/>
            <person name="Xing Y."/>
            <person name="Yang L."/>
            <person name="Yao Z."/>
            <person name="Ying F."/>
            <person name="Zhai J."/>
            <person name="Zhou L."/>
            <person name="Zuber A."/>
            <person name="Denarie J."/>
            <person name="Dixon R.A."/>
            <person name="May G.D."/>
            <person name="Schwartz D.C."/>
            <person name="Rogers J."/>
            <person name="Quetier F."/>
            <person name="Town C.D."/>
            <person name="Roe B.A."/>
        </authorList>
    </citation>
    <scope>NUCLEOTIDE SEQUENCE [LARGE SCALE GENOMIC DNA]</scope>
    <source>
        <strain evidence="2">A17</strain>
        <strain evidence="3 4">cv. Jemalong A17</strain>
    </source>
</reference>
<sequence length="91" mass="10003">AVAKVIYNTIGNSSVLMSNLVGPVEKMALANHPVNGLYFTATGGPEDLTITIISYEKILRIAMKTQKGFIDEHKLKFYIEKAAEIIFKAAM</sequence>
<dbReference type="GO" id="GO:0008374">
    <property type="term" value="F:O-acyltransferase activity"/>
    <property type="evidence" value="ECO:0007669"/>
    <property type="project" value="InterPro"/>
</dbReference>
<accession>A0A072TDM4</accession>
<dbReference type="EMBL" id="KL404779">
    <property type="protein sequence ID" value="KEH15143.1"/>
    <property type="molecule type" value="Genomic_DNA"/>
</dbReference>
<dbReference type="PANTHER" id="PTHR31650:SF27">
    <property type="entry name" value="O-ACYLTRANSFERASE WSD1-LIKE PROTEIN"/>
    <property type="match status" value="1"/>
</dbReference>
<evidence type="ECO:0000313" key="2">
    <source>
        <dbReference type="EMBL" id="KEH15143.1"/>
    </source>
</evidence>
<dbReference type="InterPro" id="IPR045034">
    <property type="entry name" value="O-acyltransferase_WSD1-like"/>
</dbReference>
<reference evidence="2 4" key="2">
    <citation type="journal article" date="2014" name="BMC Genomics">
        <title>An improved genome release (version Mt4.0) for the model legume Medicago truncatula.</title>
        <authorList>
            <person name="Tang H."/>
            <person name="Krishnakumar V."/>
            <person name="Bidwell S."/>
            <person name="Rosen B."/>
            <person name="Chan A."/>
            <person name="Zhou S."/>
            <person name="Gentzbittel L."/>
            <person name="Childs K.L."/>
            <person name="Yandell M."/>
            <person name="Gundlach H."/>
            <person name="Mayer K.F."/>
            <person name="Schwartz D.C."/>
            <person name="Town C.D."/>
        </authorList>
    </citation>
    <scope>GENOME REANNOTATION</scope>
    <source>
        <strain evidence="2">A17</strain>
        <strain evidence="3 4">cv. Jemalong A17</strain>
    </source>
</reference>
<reference evidence="3" key="3">
    <citation type="submission" date="2015-06" db="UniProtKB">
        <authorList>
            <consortium name="EnsemblPlants"/>
        </authorList>
    </citation>
    <scope>IDENTIFICATION</scope>
    <source>
        <strain evidence="3">cv. Jemalong A17</strain>
    </source>
</reference>
<dbReference type="GO" id="GO:0045017">
    <property type="term" value="P:glycerolipid biosynthetic process"/>
    <property type="evidence" value="ECO:0007669"/>
    <property type="project" value="InterPro"/>
</dbReference>
<dbReference type="Pfam" id="PF06974">
    <property type="entry name" value="WS_DGAT_C"/>
    <property type="match status" value="1"/>
</dbReference>
<feature type="non-terminal residue" evidence="2">
    <location>
        <position position="91"/>
    </location>
</feature>
<gene>
    <name evidence="2" type="ORF">MTR_2055s0010</name>
</gene>
<organism evidence="2 4">
    <name type="scientific">Medicago truncatula</name>
    <name type="common">Barrel medic</name>
    <name type="synonym">Medicago tribuloides</name>
    <dbReference type="NCBI Taxonomy" id="3880"/>
    <lineage>
        <taxon>Eukaryota</taxon>
        <taxon>Viridiplantae</taxon>
        <taxon>Streptophyta</taxon>
        <taxon>Embryophyta</taxon>
        <taxon>Tracheophyta</taxon>
        <taxon>Spermatophyta</taxon>
        <taxon>Magnoliopsida</taxon>
        <taxon>eudicotyledons</taxon>
        <taxon>Gunneridae</taxon>
        <taxon>Pentapetalae</taxon>
        <taxon>rosids</taxon>
        <taxon>fabids</taxon>
        <taxon>Fabales</taxon>
        <taxon>Fabaceae</taxon>
        <taxon>Papilionoideae</taxon>
        <taxon>50 kb inversion clade</taxon>
        <taxon>NPAAA clade</taxon>
        <taxon>Hologalegina</taxon>
        <taxon>IRL clade</taxon>
        <taxon>Trifolieae</taxon>
        <taxon>Medicago</taxon>
    </lineage>
</organism>
<dbReference type="HOGENOM" id="CLU_2433350_0_0_1"/>
<dbReference type="InterPro" id="IPR009721">
    <property type="entry name" value="O-acyltransferase_WSD1_C"/>
</dbReference>